<evidence type="ECO:0000313" key="3">
    <source>
        <dbReference type="Proteomes" id="UP000197174"/>
    </source>
</evidence>
<dbReference type="GO" id="GO:0016747">
    <property type="term" value="F:acyltransferase activity, transferring groups other than amino-acyl groups"/>
    <property type="evidence" value="ECO:0007669"/>
    <property type="project" value="InterPro"/>
</dbReference>
<dbReference type="SUPFAM" id="SSF55729">
    <property type="entry name" value="Acyl-CoA N-acyltransferases (Nat)"/>
    <property type="match status" value="1"/>
</dbReference>
<dbReference type="RefSeq" id="WP_088642398.1">
    <property type="nucleotide sequence ID" value="NZ_MZMV01000005.1"/>
</dbReference>
<dbReference type="PROSITE" id="PS51186">
    <property type="entry name" value="GNAT"/>
    <property type="match status" value="1"/>
</dbReference>
<dbReference type="Proteomes" id="UP000197174">
    <property type="component" value="Unassembled WGS sequence"/>
</dbReference>
<evidence type="ECO:0000313" key="2">
    <source>
        <dbReference type="EMBL" id="OWV11471.1"/>
    </source>
</evidence>
<dbReference type="Pfam" id="PF00583">
    <property type="entry name" value="Acetyltransf_1"/>
    <property type="match status" value="1"/>
</dbReference>
<dbReference type="AlphaFoldDB" id="A0A2D0AWZ5"/>
<dbReference type="InterPro" id="IPR000182">
    <property type="entry name" value="GNAT_dom"/>
</dbReference>
<evidence type="ECO:0000259" key="1">
    <source>
        <dbReference type="PROSITE" id="PS51186"/>
    </source>
</evidence>
<keyword evidence="3" id="KW-1185">Reference proteome</keyword>
<accession>A0A2D0AWZ5</accession>
<proteinExistence type="predicted"/>
<name>A0A2D0AWZ5_9ACTN</name>
<gene>
    <name evidence="2" type="ORF">B5D80_04000</name>
</gene>
<comment type="caution">
    <text evidence="2">The sequence shown here is derived from an EMBL/GenBank/DDBJ whole genome shotgun (WGS) entry which is preliminary data.</text>
</comment>
<feature type="domain" description="N-acetyltransferase" evidence="1">
    <location>
        <begin position="4"/>
        <end position="158"/>
    </location>
</feature>
<dbReference type="CDD" id="cd04301">
    <property type="entry name" value="NAT_SF"/>
    <property type="match status" value="1"/>
</dbReference>
<dbReference type="Gene3D" id="3.40.630.30">
    <property type="match status" value="1"/>
</dbReference>
<reference evidence="2 3" key="1">
    <citation type="submission" date="2017-03" db="EMBL/GenBank/DDBJ databases">
        <title>Whole genome sequence of Micromonospora wenchangensis, isolated from mangrove soil.</title>
        <authorList>
            <person name="Yang H."/>
        </authorList>
    </citation>
    <scope>NUCLEOTIDE SEQUENCE [LARGE SCALE GENOMIC DNA]</scope>
    <source>
        <strain evidence="2 3">CCTCC AA 2012002</strain>
    </source>
</reference>
<dbReference type="InterPro" id="IPR016181">
    <property type="entry name" value="Acyl_CoA_acyltransferase"/>
</dbReference>
<organism evidence="2 3">
    <name type="scientific">Micromonospora wenchangensis</name>
    <dbReference type="NCBI Taxonomy" id="1185415"/>
    <lineage>
        <taxon>Bacteria</taxon>
        <taxon>Bacillati</taxon>
        <taxon>Actinomycetota</taxon>
        <taxon>Actinomycetes</taxon>
        <taxon>Micromonosporales</taxon>
        <taxon>Micromonosporaceae</taxon>
        <taxon>Micromonospora</taxon>
    </lineage>
</organism>
<dbReference type="EMBL" id="MZMV01000005">
    <property type="protein sequence ID" value="OWV11471.1"/>
    <property type="molecule type" value="Genomic_DNA"/>
</dbReference>
<sequence>MVEFEVRERVEADEAALAALREQVADGGRVAFTIRDHVPAADVRRARHPDSVGVIAEADGRLVGSGWVRFDRARIGGQVVQVGFLHGLAVHPDYRRQGVARAMTDFRLRRVEARGPGVVAVATIQRGNAGSMANAEWWASRVTGDLRVTPVPMRRARPGGGGGWTVRAAVRDDLDTIVAELERRYRDFGVAPVTGREELTAWLETAVGDITEVNSYVVVTDRRGRLLAGLGVIDEARLSEMRVRAMPYAMRLAGRALGVVGAGGVMRNLSVTWAWHRPDSVAAGRFLWQTVRWRMRGRGTALVTTVDVRDPIRAMISAPGWLPSTSIALVIRSSSPWDDARLLAVPS</sequence>
<protein>
    <recommendedName>
        <fullName evidence="1">N-acetyltransferase domain-containing protein</fullName>
    </recommendedName>
</protein>
<dbReference type="OrthoDB" id="1821130at2"/>